<reference evidence="6 7" key="1">
    <citation type="journal article" date="2011" name="J. Bacteriol.">
        <title>Complete genome sequence of Amycolicicoccus subflavus DQS3-9A1T, an actinomycete isolated from crude oil-polluted soil.</title>
        <authorList>
            <person name="Cai M."/>
            <person name="Chen W.M."/>
            <person name="Nie Y."/>
            <person name="Chi C.Q."/>
            <person name="Wang Y.N."/>
            <person name="Tang Y.Q."/>
            <person name="Li G.Y."/>
            <person name="Wu X.L."/>
        </authorList>
    </citation>
    <scope>NUCLEOTIDE SEQUENCE [LARGE SCALE GENOMIC DNA]</scope>
    <source>
        <strain evidence="7">DSM 45089 / DQS3-9A1</strain>
    </source>
</reference>
<evidence type="ECO:0000256" key="3">
    <source>
        <dbReference type="ARBA" id="ARBA00023012"/>
    </source>
</evidence>
<dbReference type="InterPro" id="IPR003594">
    <property type="entry name" value="HATPase_dom"/>
</dbReference>
<protein>
    <submittedName>
        <fullName evidence="6">Sensor kinase, two-component system</fullName>
    </submittedName>
</protein>
<dbReference type="InterPro" id="IPR011712">
    <property type="entry name" value="Sig_transdc_His_kin_sub3_dim/P"/>
</dbReference>
<keyword evidence="3" id="KW-0902">Two-component regulatory system</keyword>
<dbReference type="SUPFAM" id="SSF55874">
    <property type="entry name" value="ATPase domain of HSP90 chaperone/DNA topoisomerase II/histidine kinase"/>
    <property type="match status" value="1"/>
</dbReference>
<dbReference type="GO" id="GO:0046983">
    <property type="term" value="F:protein dimerization activity"/>
    <property type="evidence" value="ECO:0007669"/>
    <property type="project" value="InterPro"/>
</dbReference>
<dbReference type="STRING" id="443218.AS9A_2312"/>
<dbReference type="GO" id="GO:0016020">
    <property type="term" value="C:membrane"/>
    <property type="evidence" value="ECO:0007669"/>
    <property type="project" value="InterPro"/>
</dbReference>
<feature type="transmembrane region" description="Helical" evidence="4">
    <location>
        <begin position="87"/>
        <end position="110"/>
    </location>
</feature>
<dbReference type="PANTHER" id="PTHR24421">
    <property type="entry name" value="NITRATE/NITRITE SENSOR PROTEIN NARX-RELATED"/>
    <property type="match status" value="1"/>
</dbReference>
<feature type="domain" description="Histidine kinase/HSP90-like ATPase" evidence="5">
    <location>
        <begin position="299"/>
        <end position="396"/>
    </location>
</feature>
<dbReference type="Pfam" id="PF02518">
    <property type="entry name" value="HATPase_c"/>
    <property type="match status" value="1"/>
</dbReference>
<dbReference type="SMART" id="SM00387">
    <property type="entry name" value="HATPase_c"/>
    <property type="match status" value="1"/>
</dbReference>
<gene>
    <name evidence="6" type="ordered locus">AS9A_2312</name>
</gene>
<dbReference type="eggNOG" id="COG4585">
    <property type="taxonomic scope" value="Bacteria"/>
</dbReference>
<dbReference type="Proteomes" id="UP000009235">
    <property type="component" value="Chromosome"/>
</dbReference>
<dbReference type="HOGENOM" id="CLU_040637_1_0_11"/>
<dbReference type="CDD" id="cd16917">
    <property type="entry name" value="HATPase_UhpB-NarQ-NarX-like"/>
    <property type="match status" value="1"/>
</dbReference>
<dbReference type="KEGG" id="asd:AS9A_2312"/>
<keyword evidence="1" id="KW-0808">Transferase</keyword>
<feature type="transmembrane region" description="Helical" evidence="4">
    <location>
        <begin position="122"/>
        <end position="143"/>
    </location>
</feature>
<evidence type="ECO:0000313" key="6">
    <source>
        <dbReference type="EMBL" id="AEF40759.1"/>
    </source>
</evidence>
<dbReference type="RefSeq" id="WP_013807108.1">
    <property type="nucleotide sequence ID" value="NC_015564.1"/>
</dbReference>
<name>F6ERU4_HOYSD</name>
<dbReference type="InterPro" id="IPR036890">
    <property type="entry name" value="HATPase_C_sf"/>
</dbReference>
<dbReference type="AlphaFoldDB" id="F6ERU4"/>
<dbReference type="Gene3D" id="3.30.565.10">
    <property type="entry name" value="Histidine kinase-like ATPase, C-terminal domain"/>
    <property type="match status" value="1"/>
</dbReference>
<feature type="transmembrane region" description="Helical" evidence="4">
    <location>
        <begin position="155"/>
        <end position="176"/>
    </location>
</feature>
<evidence type="ECO:0000256" key="2">
    <source>
        <dbReference type="ARBA" id="ARBA00022777"/>
    </source>
</evidence>
<dbReference type="EMBL" id="CP002786">
    <property type="protein sequence ID" value="AEF40759.1"/>
    <property type="molecule type" value="Genomic_DNA"/>
</dbReference>
<dbReference type="GO" id="GO:0000155">
    <property type="term" value="F:phosphorelay sensor kinase activity"/>
    <property type="evidence" value="ECO:0007669"/>
    <property type="project" value="InterPro"/>
</dbReference>
<dbReference type="Pfam" id="PF07730">
    <property type="entry name" value="HisKA_3"/>
    <property type="match status" value="1"/>
</dbReference>
<feature type="transmembrane region" description="Helical" evidence="4">
    <location>
        <begin position="48"/>
        <end position="67"/>
    </location>
</feature>
<accession>F6ERU4</accession>
<evidence type="ECO:0000259" key="5">
    <source>
        <dbReference type="SMART" id="SM00387"/>
    </source>
</evidence>
<organism evidence="6 7">
    <name type="scientific">Hoyosella subflava (strain DSM 45089 / JCM 17490 / NBRC 109087 / DQS3-9A1)</name>
    <name type="common">Amycolicicoccus subflavus</name>
    <dbReference type="NCBI Taxonomy" id="443218"/>
    <lineage>
        <taxon>Bacteria</taxon>
        <taxon>Bacillati</taxon>
        <taxon>Actinomycetota</taxon>
        <taxon>Actinomycetes</taxon>
        <taxon>Mycobacteriales</taxon>
        <taxon>Hoyosellaceae</taxon>
        <taxon>Hoyosella</taxon>
    </lineage>
</organism>
<dbReference type="Gene3D" id="1.20.5.1930">
    <property type="match status" value="1"/>
</dbReference>
<evidence type="ECO:0000313" key="7">
    <source>
        <dbReference type="Proteomes" id="UP000009235"/>
    </source>
</evidence>
<evidence type="ECO:0000256" key="4">
    <source>
        <dbReference type="SAM" id="Phobius"/>
    </source>
</evidence>
<feature type="transmembrane region" description="Helical" evidence="4">
    <location>
        <begin position="22"/>
        <end position="41"/>
    </location>
</feature>
<keyword evidence="7" id="KW-1185">Reference proteome</keyword>
<keyword evidence="4" id="KW-1133">Transmembrane helix</keyword>
<sequence>MFSQYQDQVIERYVKEAVQVTAVLRLPLVALIALLGPVIPVRDHWLPFLFQGLLVAYGAAAAGWLWWVFKRPIGPWAGWSSTVFDLLALLALCAASGGATSLLLPVFFLLPVAVAFLYRPGLTATLGVGVAVGYLAVWLLFVVRDDDVDLHIEVYLYFGFLLWLAAATTGLSFVLVRRSATVAALLETREQLVTQSMGTEERERQRLAEALHDGPLQNILAARMDLEEALEKNADPSVAAAESTLRETAAQLRSTVTSLHPQVLAQLGLTLALRELAEQYARRGGYELHMRLTEVSRPDCESLLYRVARESLANINKHAHARNVEVELSATAEEITLTITDDGVGFDPSVISHRVAEGHIGIASQYLRVESWGGNFDVVSSPGTGTRIVVRIPRGSEQIAE</sequence>
<keyword evidence="2 6" id="KW-0418">Kinase</keyword>
<evidence type="ECO:0000256" key="1">
    <source>
        <dbReference type="ARBA" id="ARBA00022679"/>
    </source>
</evidence>
<proteinExistence type="predicted"/>
<keyword evidence="4" id="KW-0812">Transmembrane</keyword>
<keyword evidence="4" id="KW-0472">Membrane</keyword>
<dbReference type="InterPro" id="IPR050482">
    <property type="entry name" value="Sensor_HK_TwoCompSys"/>
</dbReference>